<proteinExistence type="predicted"/>
<protein>
    <submittedName>
        <fullName evidence="1">Uncharacterized protein</fullName>
    </submittedName>
</protein>
<organism evidence="1 2">
    <name type="scientific">Gracilimonas mengyeensis</name>
    <dbReference type="NCBI Taxonomy" id="1302730"/>
    <lineage>
        <taxon>Bacteria</taxon>
        <taxon>Pseudomonadati</taxon>
        <taxon>Balneolota</taxon>
        <taxon>Balneolia</taxon>
        <taxon>Balneolales</taxon>
        <taxon>Balneolaceae</taxon>
        <taxon>Gracilimonas</taxon>
    </lineage>
</organism>
<accession>A0A521ERR2</accession>
<dbReference type="Proteomes" id="UP000317557">
    <property type="component" value="Unassembled WGS sequence"/>
</dbReference>
<dbReference type="EMBL" id="FXTP01000013">
    <property type="protein sequence ID" value="SMO86619.1"/>
    <property type="molecule type" value="Genomic_DNA"/>
</dbReference>
<dbReference type="RefSeq" id="WP_142455371.1">
    <property type="nucleotide sequence ID" value="NZ_FXTP01000013.1"/>
</dbReference>
<reference evidence="1 2" key="1">
    <citation type="submission" date="2017-05" db="EMBL/GenBank/DDBJ databases">
        <authorList>
            <person name="Varghese N."/>
            <person name="Submissions S."/>
        </authorList>
    </citation>
    <scope>NUCLEOTIDE SEQUENCE [LARGE SCALE GENOMIC DNA]</scope>
    <source>
        <strain evidence="1 2">DSM 21985</strain>
    </source>
</reference>
<keyword evidence="2" id="KW-1185">Reference proteome</keyword>
<dbReference type="AlphaFoldDB" id="A0A521ERR2"/>
<name>A0A521ERR2_9BACT</name>
<evidence type="ECO:0000313" key="2">
    <source>
        <dbReference type="Proteomes" id="UP000317557"/>
    </source>
</evidence>
<sequence>MITKEKVKKEIDQLSETELEKVYLYLSSLNKTKKTKLNIRSLKLKGKLDNQNLRSVAHE</sequence>
<evidence type="ECO:0000313" key="1">
    <source>
        <dbReference type="EMBL" id="SMO86619.1"/>
    </source>
</evidence>
<gene>
    <name evidence="1" type="ORF">SAMN06265219_11374</name>
</gene>